<dbReference type="InterPro" id="IPR018360">
    <property type="entry name" value="Calcitonin_CS"/>
</dbReference>
<dbReference type="InterPro" id="IPR021116">
    <property type="entry name" value="Calcitonin/adrenomedullin"/>
</dbReference>
<keyword evidence="6 7" id="KW-1015">Disulfide bond</keyword>
<evidence type="ECO:0000256" key="7">
    <source>
        <dbReference type="PIRSR" id="PIRSR621116-50"/>
    </source>
</evidence>
<dbReference type="PANTHER" id="PTHR10505">
    <property type="entry name" value="CALCITONIN-RELATED"/>
    <property type="match status" value="1"/>
</dbReference>
<dbReference type="Proteomes" id="UP000053119">
    <property type="component" value="Unassembled WGS sequence"/>
</dbReference>
<feature type="domain" description="Calcitonin peptide-like" evidence="9">
    <location>
        <begin position="78"/>
        <end position="120"/>
    </location>
</feature>
<evidence type="ECO:0000313" key="10">
    <source>
        <dbReference type="EMBL" id="KFP13075.1"/>
    </source>
</evidence>
<dbReference type="SMART" id="SM00113">
    <property type="entry name" value="CALCITONIN"/>
    <property type="match status" value="1"/>
</dbReference>
<dbReference type="InterPro" id="IPR015476">
    <property type="entry name" value="Calcitonin_gene-rel_peptide"/>
</dbReference>
<feature type="disulfide bond" evidence="7">
    <location>
        <begin position="81"/>
        <end position="86"/>
    </location>
</feature>
<dbReference type="InterPro" id="IPR001693">
    <property type="entry name" value="Calcitonin_peptide-like"/>
</dbReference>
<dbReference type="PRINTS" id="PR00817">
    <property type="entry name" value="CALCITONINB"/>
</dbReference>
<dbReference type="GO" id="GO:0031716">
    <property type="term" value="F:calcitonin receptor binding"/>
    <property type="evidence" value="ECO:0007669"/>
    <property type="project" value="TreeGrafter"/>
</dbReference>
<dbReference type="Gene3D" id="6.10.250.2190">
    <property type="match status" value="1"/>
</dbReference>
<dbReference type="Pfam" id="PF00214">
    <property type="entry name" value="Calc_CGRP_IAPP"/>
    <property type="match status" value="1"/>
</dbReference>
<organism evidence="10 11">
    <name type="scientific">Egretta garzetta</name>
    <name type="common">Little egret</name>
    <dbReference type="NCBI Taxonomy" id="188379"/>
    <lineage>
        <taxon>Eukaryota</taxon>
        <taxon>Metazoa</taxon>
        <taxon>Chordata</taxon>
        <taxon>Craniata</taxon>
        <taxon>Vertebrata</taxon>
        <taxon>Euteleostomi</taxon>
        <taxon>Archelosauria</taxon>
        <taxon>Archosauria</taxon>
        <taxon>Dinosauria</taxon>
        <taxon>Saurischia</taxon>
        <taxon>Theropoda</taxon>
        <taxon>Coelurosauria</taxon>
        <taxon>Aves</taxon>
        <taxon>Neognathae</taxon>
        <taxon>Neoaves</taxon>
        <taxon>Aequornithes</taxon>
        <taxon>Pelecaniformes</taxon>
        <taxon>Ardeidae</taxon>
        <taxon>Egretta</taxon>
    </lineage>
</organism>
<proteinExistence type="inferred from homology"/>
<dbReference type="GO" id="GO:0005615">
    <property type="term" value="C:extracellular space"/>
    <property type="evidence" value="ECO:0007669"/>
    <property type="project" value="TreeGrafter"/>
</dbReference>
<evidence type="ECO:0000256" key="1">
    <source>
        <dbReference type="ARBA" id="ARBA00004613"/>
    </source>
</evidence>
<dbReference type="GO" id="GO:0007189">
    <property type="term" value="P:adenylate cyclase-activating G protein-coupled receptor signaling pathway"/>
    <property type="evidence" value="ECO:0007669"/>
    <property type="project" value="TreeGrafter"/>
</dbReference>
<protein>
    <submittedName>
        <fullName evidence="10">Calcitonin gene-related peptide</fullName>
    </submittedName>
</protein>
<reference evidence="10 11" key="1">
    <citation type="submission" date="2014-04" db="EMBL/GenBank/DDBJ databases">
        <title>Genome evolution of avian class.</title>
        <authorList>
            <person name="Zhang G."/>
            <person name="Li C."/>
        </authorList>
    </citation>
    <scope>NUCLEOTIDE SEQUENCE [LARGE SCALE GENOMIC DNA]</scope>
    <source>
        <strain evidence="10">BGI_Z169</strain>
    </source>
</reference>
<evidence type="ECO:0000256" key="4">
    <source>
        <dbReference type="ARBA" id="ARBA00022685"/>
    </source>
</evidence>
<comment type="similarity">
    <text evidence="2">Belongs to the calcitonin family.</text>
</comment>
<feature type="chain" id="PRO_5001875268" evidence="8">
    <location>
        <begin position="26"/>
        <end position="125"/>
    </location>
</feature>
<keyword evidence="11" id="KW-1185">Reference proteome</keyword>
<evidence type="ECO:0000256" key="5">
    <source>
        <dbReference type="ARBA" id="ARBA00022729"/>
    </source>
</evidence>
<sequence length="125" mass="13805">MVMLKISSFLAVYALVVCQMDSFQAAPVRPGLESITDRMMLSDYEARRLLNALVKEFIQMTAEELEQASEGNSVTAQKRACNTATCVTHRLADFLSRSGGVGKNNFVPTNVGSKAFGRRRRSVQI</sequence>
<keyword evidence="5 8" id="KW-0732">Signal</keyword>
<keyword evidence="4" id="KW-0165">Cleavage on pair of basic residues</keyword>
<evidence type="ECO:0000256" key="6">
    <source>
        <dbReference type="ARBA" id="ARBA00023157"/>
    </source>
</evidence>
<evidence type="ECO:0000259" key="9">
    <source>
        <dbReference type="SMART" id="SM00113"/>
    </source>
</evidence>
<dbReference type="AlphaFoldDB" id="A0A091J053"/>
<evidence type="ECO:0000256" key="2">
    <source>
        <dbReference type="ARBA" id="ARBA00009222"/>
    </source>
</evidence>
<keyword evidence="3" id="KW-0964">Secreted</keyword>
<evidence type="ECO:0000256" key="3">
    <source>
        <dbReference type="ARBA" id="ARBA00022525"/>
    </source>
</evidence>
<evidence type="ECO:0000313" key="11">
    <source>
        <dbReference type="Proteomes" id="UP000053119"/>
    </source>
</evidence>
<accession>A0A091J053</accession>
<evidence type="ECO:0000256" key="8">
    <source>
        <dbReference type="SAM" id="SignalP"/>
    </source>
</evidence>
<gene>
    <name evidence="10" type="ORF">Z169_01625</name>
</gene>
<dbReference type="PANTHER" id="PTHR10505:SF16">
    <property type="entry name" value="CALCITONIN"/>
    <property type="match status" value="1"/>
</dbReference>
<dbReference type="GO" id="GO:0005179">
    <property type="term" value="F:hormone activity"/>
    <property type="evidence" value="ECO:0007669"/>
    <property type="project" value="InterPro"/>
</dbReference>
<dbReference type="InterPro" id="IPR021117">
    <property type="entry name" value="Calcitonin-like"/>
</dbReference>
<dbReference type="EMBL" id="KK501152">
    <property type="protein sequence ID" value="KFP13075.1"/>
    <property type="molecule type" value="Genomic_DNA"/>
</dbReference>
<dbReference type="PROSITE" id="PS00258">
    <property type="entry name" value="CALCITONIN"/>
    <property type="match status" value="1"/>
</dbReference>
<dbReference type="GO" id="GO:0051480">
    <property type="term" value="P:regulation of cytosolic calcium ion concentration"/>
    <property type="evidence" value="ECO:0007669"/>
    <property type="project" value="TreeGrafter"/>
</dbReference>
<feature type="signal peptide" evidence="8">
    <location>
        <begin position="1"/>
        <end position="25"/>
    </location>
</feature>
<comment type="subcellular location">
    <subcellularLocation>
        <location evidence="1">Secreted</location>
    </subcellularLocation>
</comment>
<dbReference type="STRING" id="188379.A0A091J053"/>
<name>A0A091J053_EGRGA</name>